<organism evidence="1 2">
    <name type="scientific">Agathobacter rectalis</name>
    <dbReference type="NCBI Taxonomy" id="39491"/>
    <lineage>
        <taxon>Bacteria</taxon>
        <taxon>Bacillati</taxon>
        <taxon>Bacillota</taxon>
        <taxon>Clostridia</taxon>
        <taxon>Lachnospirales</taxon>
        <taxon>Lachnospiraceae</taxon>
        <taxon>Agathobacter</taxon>
    </lineage>
</organism>
<keyword evidence="2" id="KW-1185">Reference proteome</keyword>
<protein>
    <recommendedName>
        <fullName evidence="3">Phage terminase small subunit P27 family</fullName>
    </recommendedName>
</protein>
<sequence length="180" mass="20474">MAGQRQPTDLVVMKGKKHLTKAEIEARKNAEVVAPNDKVKPPAYLTPEQKKKFRKLSKELLAIKLIANVDCDALARLLIAQDQYIEITDKIRETPLMVDVPVYEMRENPDTGEQERVQVGTREVVNGERERLMIIQDRCMKQCRQGASDFGMTVSSRCRLVVPKAKETKLENKFAKYASS</sequence>
<proteinExistence type="predicted"/>
<dbReference type="AlphaFoldDB" id="A0A0M6WU93"/>
<gene>
    <name evidence="1" type="ORF">T1815_23071</name>
</gene>
<dbReference type="Pfam" id="PF05119">
    <property type="entry name" value="Terminase_4"/>
    <property type="match status" value="1"/>
</dbReference>
<dbReference type="RefSeq" id="WP_055062307.1">
    <property type="nucleotide sequence ID" value="NZ_CVRQ01000025.1"/>
</dbReference>
<dbReference type="Proteomes" id="UP000049472">
    <property type="component" value="Unassembled WGS sequence"/>
</dbReference>
<dbReference type="EMBL" id="CVRQ01000025">
    <property type="protein sequence ID" value="CRL40297.1"/>
    <property type="molecule type" value="Genomic_DNA"/>
</dbReference>
<name>A0A0M6WU93_9FIRM</name>
<evidence type="ECO:0000313" key="1">
    <source>
        <dbReference type="EMBL" id="CRL40297.1"/>
    </source>
</evidence>
<reference evidence="2" key="1">
    <citation type="submission" date="2015-05" db="EMBL/GenBank/DDBJ databases">
        <authorList>
            <consortium name="Pathogen Informatics"/>
        </authorList>
    </citation>
    <scope>NUCLEOTIDE SEQUENCE [LARGE SCALE GENOMIC DNA]</scope>
    <source>
        <strain evidence="2">T1-815</strain>
    </source>
</reference>
<dbReference type="NCBIfam" id="TIGR01558">
    <property type="entry name" value="sm_term_P27"/>
    <property type="match status" value="1"/>
</dbReference>
<evidence type="ECO:0000313" key="2">
    <source>
        <dbReference type="Proteomes" id="UP000049472"/>
    </source>
</evidence>
<dbReference type="InterPro" id="IPR006448">
    <property type="entry name" value="Phage_term_ssu_P27"/>
</dbReference>
<accession>A0A0M6WU93</accession>
<evidence type="ECO:0008006" key="3">
    <source>
        <dbReference type="Google" id="ProtNLM"/>
    </source>
</evidence>